<proteinExistence type="predicted"/>
<protein>
    <submittedName>
        <fullName evidence="2">Uncharacterized protein</fullName>
    </submittedName>
</protein>
<reference evidence="2" key="1">
    <citation type="submission" date="2018-04" db="EMBL/GenBank/DDBJ databases">
        <title>WGS assembly of Panicum hallii.</title>
        <authorList>
            <person name="Lovell J."/>
            <person name="Jenkins J."/>
            <person name="Lowry D."/>
            <person name="Mamidi S."/>
            <person name="Sreedasyam A."/>
            <person name="Weng X."/>
            <person name="Barry K."/>
            <person name="Bonette J."/>
            <person name="Campitelli B."/>
            <person name="Daum C."/>
            <person name="Gordon S."/>
            <person name="Gould B."/>
            <person name="Lipzen A."/>
            <person name="Macqueen A."/>
            <person name="Palacio-Mejia J."/>
            <person name="Plott C."/>
            <person name="Shakirov E."/>
            <person name="Shu S."/>
            <person name="Yoshinaga Y."/>
            <person name="Zane M."/>
            <person name="Rokhsar D."/>
            <person name="Grimwood J."/>
            <person name="Schmutz J."/>
            <person name="Juenger T."/>
        </authorList>
    </citation>
    <scope>NUCLEOTIDE SEQUENCE [LARGE SCALE GENOMIC DNA]</scope>
    <source>
        <strain evidence="2">FIL2</strain>
    </source>
</reference>
<evidence type="ECO:0000313" key="2">
    <source>
        <dbReference type="EMBL" id="PAN42529.1"/>
    </source>
</evidence>
<evidence type="ECO:0000256" key="1">
    <source>
        <dbReference type="SAM" id="MobiDB-lite"/>
    </source>
</evidence>
<organism evidence="2">
    <name type="scientific">Panicum hallii</name>
    <dbReference type="NCBI Taxonomy" id="206008"/>
    <lineage>
        <taxon>Eukaryota</taxon>
        <taxon>Viridiplantae</taxon>
        <taxon>Streptophyta</taxon>
        <taxon>Embryophyta</taxon>
        <taxon>Tracheophyta</taxon>
        <taxon>Spermatophyta</taxon>
        <taxon>Magnoliopsida</taxon>
        <taxon>Liliopsida</taxon>
        <taxon>Poales</taxon>
        <taxon>Poaceae</taxon>
        <taxon>PACMAD clade</taxon>
        <taxon>Panicoideae</taxon>
        <taxon>Panicodae</taxon>
        <taxon>Paniceae</taxon>
        <taxon>Panicinae</taxon>
        <taxon>Panicum</taxon>
        <taxon>Panicum sect. Panicum</taxon>
    </lineage>
</organism>
<name>A0A2S3IE80_9POAL</name>
<gene>
    <name evidence="2" type="ORF">PAHAL_8G162900</name>
</gene>
<accession>A0A2S3IE80</accession>
<dbReference type="Proteomes" id="UP000243499">
    <property type="component" value="Chromosome 8"/>
</dbReference>
<dbReference type="AlphaFoldDB" id="A0A2S3IE80"/>
<dbReference type="EMBL" id="CM008053">
    <property type="protein sequence ID" value="PAN42529.1"/>
    <property type="molecule type" value="Genomic_DNA"/>
</dbReference>
<dbReference type="Gramene" id="PAN42529">
    <property type="protein sequence ID" value="PAN42529"/>
    <property type="gene ID" value="PAHAL_8G162900"/>
</dbReference>
<sequence>MKIIALSHNLYLYGVAVHVINFIPSSDVLPLCQELKGQPYLIKKVLLNKSILGGDQAPKHPSHQKYPNDESPVQ</sequence>
<feature type="region of interest" description="Disordered" evidence="1">
    <location>
        <begin position="53"/>
        <end position="74"/>
    </location>
</feature>